<dbReference type="KEGG" id="rta:Rta_29330"/>
<dbReference type="PANTHER" id="PTHR30419">
    <property type="entry name" value="HTH-TYPE TRANSCRIPTIONAL REGULATOR YBHD"/>
    <property type="match status" value="1"/>
</dbReference>
<dbReference type="PANTHER" id="PTHR30419:SF8">
    <property type="entry name" value="NITROGEN ASSIMILATION TRANSCRIPTIONAL ACTIVATOR-RELATED"/>
    <property type="match status" value="1"/>
</dbReference>
<comment type="similarity">
    <text evidence="1">Belongs to the LysR transcriptional regulatory family.</text>
</comment>
<dbReference type="AlphaFoldDB" id="F5Y6G2"/>
<evidence type="ECO:0000256" key="2">
    <source>
        <dbReference type="ARBA" id="ARBA00023015"/>
    </source>
</evidence>
<dbReference type="Pfam" id="PF00126">
    <property type="entry name" value="HTH_1"/>
    <property type="match status" value="1"/>
</dbReference>
<dbReference type="Gene3D" id="3.40.190.290">
    <property type="match status" value="1"/>
</dbReference>
<dbReference type="Proteomes" id="UP000008385">
    <property type="component" value="Chromosome"/>
</dbReference>
<name>F5Y6G2_RAMTT</name>
<feature type="domain" description="HTH lysR-type" evidence="5">
    <location>
        <begin position="5"/>
        <end position="62"/>
    </location>
</feature>
<keyword evidence="3" id="KW-0238">DNA-binding</keyword>
<evidence type="ECO:0000259" key="5">
    <source>
        <dbReference type="PROSITE" id="PS50931"/>
    </source>
</evidence>
<dbReference type="Pfam" id="PF03466">
    <property type="entry name" value="LysR_substrate"/>
    <property type="match status" value="1"/>
</dbReference>
<evidence type="ECO:0000256" key="3">
    <source>
        <dbReference type="ARBA" id="ARBA00023125"/>
    </source>
</evidence>
<dbReference type="RefSeq" id="WP_013902267.1">
    <property type="nucleotide sequence ID" value="NC_015677.1"/>
</dbReference>
<dbReference type="GO" id="GO:0003700">
    <property type="term" value="F:DNA-binding transcription factor activity"/>
    <property type="evidence" value="ECO:0007669"/>
    <property type="project" value="InterPro"/>
</dbReference>
<dbReference type="SUPFAM" id="SSF53850">
    <property type="entry name" value="Periplasmic binding protein-like II"/>
    <property type="match status" value="1"/>
</dbReference>
<gene>
    <name evidence="6" type="ordered locus">Rta_29330</name>
</gene>
<evidence type="ECO:0000256" key="4">
    <source>
        <dbReference type="ARBA" id="ARBA00023163"/>
    </source>
</evidence>
<dbReference type="OrthoDB" id="646694at2"/>
<dbReference type="InterPro" id="IPR050950">
    <property type="entry name" value="HTH-type_LysR_regulators"/>
</dbReference>
<organism evidence="6 7">
    <name type="scientific">Ramlibacter tataouinensis (strain ATCC BAA-407 / DSM 14655 / LMG 21543 / TTB310)</name>
    <dbReference type="NCBI Taxonomy" id="365046"/>
    <lineage>
        <taxon>Bacteria</taxon>
        <taxon>Pseudomonadati</taxon>
        <taxon>Pseudomonadota</taxon>
        <taxon>Betaproteobacteria</taxon>
        <taxon>Burkholderiales</taxon>
        <taxon>Comamonadaceae</taxon>
        <taxon>Ramlibacter</taxon>
    </lineage>
</organism>
<accession>F5Y6G2</accession>
<sequence>MTDRVTLKHLRSFAAVAETGSFTLAAARLCVTQSALTAVIQQFEEAVGQRMFDRSTRRVSLTRQAEQFLPEALRVLHSFDNAVGDLMALSSGRSGQIRIAAAASVIRHFLARSLEEFRLGYPDISITLRDAAAREVERLVIEGEVDFGIESSYQPSESLQYVPLVNDRYGVVCRRDLPVAALQAPLRWADLPAAGYVSFSADTGIGHFLRRHAAHWPVLRQAHDEVSSTTSLFTLLGAGSRYSVVPAMAFRETEFPELVFRELVDPPLSREICLITRRLRSLSSNAERLLKVVVSNLHQARLPAGAEVVVGPAR</sequence>
<dbReference type="HOGENOM" id="CLU_039613_6_0_4"/>
<dbReference type="STRING" id="365046.Rta_29330"/>
<dbReference type="InterPro" id="IPR036388">
    <property type="entry name" value="WH-like_DNA-bd_sf"/>
</dbReference>
<dbReference type="EMBL" id="CP000245">
    <property type="protein sequence ID" value="AEG94036.1"/>
    <property type="molecule type" value="Genomic_DNA"/>
</dbReference>
<keyword evidence="4" id="KW-0804">Transcription</keyword>
<dbReference type="InterPro" id="IPR036390">
    <property type="entry name" value="WH_DNA-bd_sf"/>
</dbReference>
<dbReference type="InterPro" id="IPR005119">
    <property type="entry name" value="LysR_subst-bd"/>
</dbReference>
<dbReference type="InterPro" id="IPR000847">
    <property type="entry name" value="LysR_HTH_N"/>
</dbReference>
<proteinExistence type="inferred from homology"/>
<dbReference type="SUPFAM" id="SSF46785">
    <property type="entry name" value="Winged helix' DNA-binding domain"/>
    <property type="match status" value="1"/>
</dbReference>
<evidence type="ECO:0000313" key="6">
    <source>
        <dbReference type="EMBL" id="AEG94036.1"/>
    </source>
</evidence>
<reference evidence="7" key="1">
    <citation type="submission" date="2006-01" db="EMBL/GenBank/DDBJ databases">
        <title>Genome of the cyst-dividing bacterium Ramlibacter tataouinensis.</title>
        <authorList>
            <person name="Barakat M."/>
            <person name="Ortet P."/>
            <person name="De Luca G."/>
            <person name="Jourlin-Castelli C."/>
            <person name="Ansaldi M."/>
            <person name="Py B."/>
            <person name="Fichant G."/>
            <person name="Coutinho P."/>
            <person name="Voulhoux R."/>
            <person name="Bastien O."/>
            <person name="Roy S."/>
            <person name="Marechal E."/>
            <person name="Henrissat B."/>
            <person name="Quentin Y."/>
            <person name="Noirot P."/>
            <person name="Filloux A."/>
            <person name="Mejean V."/>
            <person name="DuBow M."/>
            <person name="Barras F."/>
            <person name="Heulin T."/>
        </authorList>
    </citation>
    <scope>NUCLEOTIDE SEQUENCE [LARGE SCALE GENOMIC DNA]</scope>
    <source>
        <strain evidence="7">ATCC BAA-407 / DSM 14655 / LMG 21543 / TTB310</strain>
    </source>
</reference>
<dbReference type="GO" id="GO:0003677">
    <property type="term" value="F:DNA binding"/>
    <property type="evidence" value="ECO:0007669"/>
    <property type="project" value="UniProtKB-KW"/>
</dbReference>
<keyword evidence="7" id="KW-1185">Reference proteome</keyword>
<evidence type="ECO:0000256" key="1">
    <source>
        <dbReference type="ARBA" id="ARBA00009437"/>
    </source>
</evidence>
<evidence type="ECO:0000313" key="7">
    <source>
        <dbReference type="Proteomes" id="UP000008385"/>
    </source>
</evidence>
<dbReference type="PROSITE" id="PS50931">
    <property type="entry name" value="HTH_LYSR"/>
    <property type="match status" value="1"/>
</dbReference>
<dbReference type="Gene3D" id="1.10.10.10">
    <property type="entry name" value="Winged helix-like DNA-binding domain superfamily/Winged helix DNA-binding domain"/>
    <property type="match status" value="1"/>
</dbReference>
<dbReference type="eggNOG" id="COG0583">
    <property type="taxonomic scope" value="Bacteria"/>
</dbReference>
<protein>
    <submittedName>
        <fullName evidence="6">Transcriptional regulator, LysR family-like protein</fullName>
    </submittedName>
</protein>
<dbReference type="GO" id="GO:0005829">
    <property type="term" value="C:cytosol"/>
    <property type="evidence" value="ECO:0007669"/>
    <property type="project" value="TreeGrafter"/>
</dbReference>
<dbReference type="FunFam" id="1.10.10.10:FF:000001">
    <property type="entry name" value="LysR family transcriptional regulator"/>
    <property type="match status" value="1"/>
</dbReference>
<reference evidence="6 7" key="2">
    <citation type="journal article" date="2011" name="PLoS ONE">
        <title>The Cyst-Dividing Bacterium Ramlibacter tataouinensis TTB310 Genome Reveals a Well-Stocked Toolbox for Adaptation to a Desert Environment.</title>
        <authorList>
            <person name="De Luca G."/>
            <person name="Barakat M."/>
            <person name="Ortet P."/>
            <person name="Fochesato S."/>
            <person name="Jourlin-Castelli C."/>
            <person name="Ansaldi M."/>
            <person name="Py B."/>
            <person name="Fichant G."/>
            <person name="Coutinho P.M."/>
            <person name="Voulhoux R."/>
            <person name="Bastien O."/>
            <person name="Marechal E."/>
            <person name="Henrissat B."/>
            <person name="Quentin Y."/>
            <person name="Noirot P."/>
            <person name="Filloux A."/>
            <person name="Mejean V."/>
            <person name="Dubow M.S."/>
            <person name="Barras F."/>
            <person name="Barbe V."/>
            <person name="Weissenbach J."/>
            <person name="Mihalcescu I."/>
            <person name="Vermeglio A."/>
            <person name="Achouak W."/>
            <person name="Heulin T."/>
        </authorList>
    </citation>
    <scope>NUCLEOTIDE SEQUENCE [LARGE SCALE GENOMIC DNA]</scope>
    <source>
        <strain evidence="7">ATCC BAA-407 / DSM 14655 / LMG 21543 / TTB310</strain>
    </source>
</reference>
<keyword evidence="2" id="KW-0805">Transcription regulation</keyword>
<dbReference type="PATRIC" id="fig|365046.3.peg.3004"/>